<name>A0A8J3UCD7_9ACTN</name>
<protein>
    <submittedName>
        <fullName evidence="1">Uncharacterized protein</fullName>
    </submittedName>
</protein>
<proteinExistence type="predicted"/>
<dbReference type="RefSeq" id="WP_204078296.1">
    <property type="nucleotide sequence ID" value="NZ_BAABHI010000092.1"/>
</dbReference>
<comment type="caution">
    <text evidence="1">The sequence shown here is derived from an EMBL/GenBank/DDBJ whole genome shotgun (WGS) entry which is preliminary data.</text>
</comment>
<evidence type="ECO:0000313" key="2">
    <source>
        <dbReference type="Proteomes" id="UP000622547"/>
    </source>
</evidence>
<evidence type="ECO:0000313" key="1">
    <source>
        <dbReference type="EMBL" id="GII42883.1"/>
    </source>
</evidence>
<dbReference type="Proteomes" id="UP000622547">
    <property type="component" value="Unassembled WGS sequence"/>
</dbReference>
<keyword evidence="2" id="KW-1185">Reference proteome</keyword>
<organism evidence="1 2">
    <name type="scientific">Planotetraspora phitsanulokensis</name>
    <dbReference type="NCBI Taxonomy" id="575192"/>
    <lineage>
        <taxon>Bacteria</taxon>
        <taxon>Bacillati</taxon>
        <taxon>Actinomycetota</taxon>
        <taxon>Actinomycetes</taxon>
        <taxon>Streptosporangiales</taxon>
        <taxon>Streptosporangiaceae</taxon>
        <taxon>Planotetraspora</taxon>
    </lineage>
</organism>
<dbReference type="AlphaFoldDB" id="A0A8J3UCD7"/>
<reference evidence="1 2" key="1">
    <citation type="submission" date="2021-01" db="EMBL/GenBank/DDBJ databases">
        <title>Whole genome shotgun sequence of Planotetraspora phitsanulokensis NBRC 104273.</title>
        <authorList>
            <person name="Komaki H."/>
            <person name="Tamura T."/>
        </authorList>
    </citation>
    <scope>NUCLEOTIDE SEQUENCE [LARGE SCALE GENOMIC DNA]</scope>
    <source>
        <strain evidence="1 2">NBRC 104273</strain>
    </source>
</reference>
<sequence>MTMPDPVAGLLLTTDLNAGERVLLPLAEPDRLDTTYLSGTITLGEGNTEREVVDVEEFDAQHLIVAKLGHPGDRPHNAIAAALLDRIMPTAANRWWLDVRGGVVLAGRCCLCGHPADLPTQVYDLAEVVSHHIPRGRNR</sequence>
<dbReference type="EMBL" id="BOOP01000048">
    <property type="protein sequence ID" value="GII42883.1"/>
    <property type="molecule type" value="Genomic_DNA"/>
</dbReference>
<gene>
    <name evidence="1" type="ORF">Pph01_78860</name>
</gene>
<accession>A0A8J3UCD7</accession>